<gene>
    <name evidence="3" type="ORF">EJB05_24383</name>
</gene>
<protein>
    <recommendedName>
        <fullName evidence="5">DUF295 domain-containing protein</fullName>
    </recommendedName>
</protein>
<dbReference type="InterPro" id="IPR050942">
    <property type="entry name" value="F-box_BR-signaling"/>
</dbReference>
<feature type="domain" description="F-box" evidence="1">
    <location>
        <begin position="124"/>
        <end position="156"/>
    </location>
</feature>
<evidence type="ECO:0000259" key="1">
    <source>
        <dbReference type="Pfam" id="PF00646"/>
    </source>
</evidence>
<dbReference type="EMBL" id="RWGY01000011">
    <property type="protein sequence ID" value="TVU32642.1"/>
    <property type="molecule type" value="Genomic_DNA"/>
</dbReference>
<dbReference type="CDD" id="cd09917">
    <property type="entry name" value="F-box_SF"/>
    <property type="match status" value="1"/>
</dbReference>
<dbReference type="SUPFAM" id="SSF50965">
    <property type="entry name" value="Galactose oxidase, central domain"/>
    <property type="match status" value="1"/>
</dbReference>
<evidence type="ECO:0000313" key="3">
    <source>
        <dbReference type="EMBL" id="TVU32642.1"/>
    </source>
</evidence>
<feature type="non-terminal residue" evidence="3">
    <location>
        <position position="1"/>
    </location>
</feature>
<proteinExistence type="predicted"/>
<evidence type="ECO:0008006" key="5">
    <source>
        <dbReference type="Google" id="ProtNLM"/>
    </source>
</evidence>
<dbReference type="InterPro" id="IPR036047">
    <property type="entry name" value="F-box-like_dom_sf"/>
</dbReference>
<keyword evidence="4" id="KW-1185">Reference proteome</keyword>
<reference evidence="3 4" key="1">
    <citation type="journal article" date="2019" name="Sci. Rep.">
        <title>A high-quality genome of Eragrostis curvula grass provides insights into Poaceae evolution and supports new strategies to enhance forage quality.</title>
        <authorList>
            <person name="Carballo J."/>
            <person name="Santos B.A.C.M."/>
            <person name="Zappacosta D."/>
            <person name="Garbus I."/>
            <person name="Selva J.P."/>
            <person name="Gallo C.A."/>
            <person name="Diaz A."/>
            <person name="Albertini E."/>
            <person name="Caccamo M."/>
            <person name="Echenique V."/>
        </authorList>
    </citation>
    <scope>NUCLEOTIDE SEQUENCE [LARGE SCALE GENOMIC DNA]</scope>
    <source>
        <strain evidence="4">cv. Victoria</strain>
        <tissue evidence="3">Leaf</tissue>
    </source>
</reference>
<dbReference type="AlphaFoldDB" id="A0A5J9V8R4"/>
<feature type="domain" description="KIB1-4 beta-propeller" evidence="2">
    <location>
        <begin position="207"/>
        <end position="465"/>
    </location>
</feature>
<dbReference type="Proteomes" id="UP000324897">
    <property type="component" value="Chromosome 1"/>
</dbReference>
<dbReference type="Gramene" id="TVU32642">
    <property type="protein sequence ID" value="TVU32642"/>
    <property type="gene ID" value="EJB05_24383"/>
</dbReference>
<organism evidence="3 4">
    <name type="scientific">Eragrostis curvula</name>
    <name type="common">weeping love grass</name>
    <dbReference type="NCBI Taxonomy" id="38414"/>
    <lineage>
        <taxon>Eukaryota</taxon>
        <taxon>Viridiplantae</taxon>
        <taxon>Streptophyta</taxon>
        <taxon>Embryophyta</taxon>
        <taxon>Tracheophyta</taxon>
        <taxon>Spermatophyta</taxon>
        <taxon>Magnoliopsida</taxon>
        <taxon>Liliopsida</taxon>
        <taxon>Poales</taxon>
        <taxon>Poaceae</taxon>
        <taxon>PACMAD clade</taxon>
        <taxon>Chloridoideae</taxon>
        <taxon>Eragrostideae</taxon>
        <taxon>Eragrostidinae</taxon>
        <taxon>Eragrostis</taxon>
    </lineage>
</organism>
<dbReference type="PANTHER" id="PTHR44259">
    <property type="entry name" value="OS07G0183000 PROTEIN-RELATED"/>
    <property type="match status" value="1"/>
</dbReference>
<dbReference type="Pfam" id="PF03478">
    <property type="entry name" value="Beta-prop_KIB1-4"/>
    <property type="match status" value="1"/>
</dbReference>
<dbReference type="SUPFAM" id="SSF81383">
    <property type="entry name" value="F-box domain"/>
    <property type="match status" value="1"/>
</dbReference>
<dbReference type="Pfam" id="PF00646">
    <property type="entry name" value="F-box"/>
    <property type="match status" value="1"/>
</dbReference>
<dbReference type="PANTHER" id="PTHR44259:SF114">
    <property type="entry name" value="OS06G0707300 PROTEIN"/>
    <property type="match status" value="1"/>
</dbReference>
<evidence type="ECO:0000259" key="2">
    <source>
        <dbReference type="Pfam" id="PF03478"/>
    </source>
</evidence>
<sequence length="524" mass="55399">MAPLELVQAPHPCPSPVPVAKAVDENDPSCCCWLLPSSFFRPWFSQKLVALAKETGSSEAAAGTDLYTDQGSSAFPLHIETIPLFAMQPTNGVAATAACTSTDADGAGSSKKGSDAAGGGRVVDLPLHITEKILCHMSLMESARLATVCKSWAATVAALRATPAPHLYVCMPPDNTSDRRGLVASVVLEDGALAGGGAPATIPARVHSSETNGMRCIGATPSGRVAFGAGCFSDNVVLVNPITGAQQSIHVGKSRTGMDPRYNQVLAAGAGGVDSLFAVDGYQLMLWRQAPGDGEEWSTCAVAATWEHLRSPILSAVNCNGCYYLLHVDGSLSMVDATAPPPLRMEKLPVARLVVPLGDHYVSGHLIESEGEVLFVKPLVTCKEGDSLSVGYFEVHRLDLKKNCWTKVNELPGDRALFVSAGSSFAVRVSDTPGCKRNCIYFVGEKRYYLNPACHEGRGSSWGVYSMEDRRVLFEHAVTGPGSFTETWGSGQGSTLGEGAVVEEQAVFAFPKPSFIVHMPANGI</sequence>
<dbReference type="InterPro" id="IPR005174">
    <property type="entry name" value="KIB1-4_b-propeller"/>
</dbReference>
<comment type="caution">
    <text evidence="3">The sequence shown here is derived from an EMBL/GenBank/DDBJ whole genome shotgun (WGS) entry which is preliminary data.</text>
</comment>
<evidence type="ECO:0000313" key="4">
    <source>
        <dbReference type="Proteomes" id="UP000324897"/>
    </source>
</evidence>
<dbReference type="OrthoDB" id="642536at2759"/>
<accession>A0A5J9V8R4</accession>
<dbReference type="InterPro" id="IPR001810">
    <property type="entry name" value="F-box_dom"/>
</dbReference>
<dbReference type="InterPro" id="IPR011043">
    <property type="entry name" value="Gal_Oxase/kelch_b-propeller"/>
</dbReference>
<name>A0A5J9V8R4_9POAL</name>